<sequence>MSRLARFIAASGMTNLADGVAVVAWAWLASLLTRDPVLIAVVPVALRLPWAVFALHAGLVADRMDRRRLILRMDLLRALVFAGVAAALWLALPLAPVPARGVAMPGLFAVICAAALCVGIAEVYRDNAAQTVLPALVPHARLERANGRLWSVEIIGNALLGPALGAALIAVAPPMPFAANAVAFGAAILLVRGIQGQFGTPPATPGPWRAELGAGIAFLRSQPVLRLLALITGIWNLFEQMILIALVLYTQEVLDAGARSYGLILASGAIGGLLGGLCAERVVQSLGPGRVLRLALTCCALAFAALPLTGTVVGAALAFAAFHFFGLLWNTVSVSYRQRTIPDALRGRVNSLYRLLAWGMMPLGLLASGLSVRLAGLITTREVALGVPFVLAALGAGLLTALSWRALGRGFARPTR</sequence>
<keyword evidence="3" id="KW-1003">Cell membrane</keyword>
<evidence type="ECO:0000256" key="4">
    <source>
        <dbReference type="ARBA" id="ARBA00022692"/>
    </source>
</evidence>
<feature type="transmembrane region" description="Helical" evidence="7">
    <location>
        <begin position="102"/>
        <end position="124"/>
    </location>
</feature>
<dbReference type="AlphaFoldDB" id="A0A291LZB7"/>
<evidence type="ECO:0000256" key="1">
    <source>
        <dbReference type="ARBA" id="ARBA00004651"/>
    </source>
</evidence>
<keyword evidence="6 7" id="KW-0472">Membrane</keyword>
<evidence type="ECO:0000256" key="7">
    <source>
        <dbReference type="SAM" id="Phobius"/>
    </source>
</evidence>
<evidence type="ECO:0000256" key="6">
    <source>
        <dbReference type="ARBA" id="ARBA00023136"/>
    </source>
</evidence>
<dbReference type="EMBL" id="CP021404">
    <property type="protein sequence ID" value="ATI42093.1"/>
    <property type="molecule type" value="Genomic_DNA"/>
</dbReference>
<dbReference type="Pfam" id="PF05977">
    <property type="entry name" value="MFS_3"/>
    <property type="match status" value="1"/>
</dbReference>
<feature type="transmembrane region" description="Helical" evidence="7">
    <location>
        <begin position="291"/>
        <end position="309"/>
    </location>
</feature>
<dbReference type="InterPro" id="IPR010290">
    <property type="entry name" value="TM_effector"/>
</dbReference>
<keyword evidence="5 7" id="KW-1133">Transmembrane helix</keyword>
<dbReference type="Proteomes" id="UP000219050">
    <property type="component" value="Chromosome"/>
</dbReference>
<feature type="transmembrane region" description="Helical" evidence="7">
    <location>
        <begin position="261"/>
        <end position="279"/>
    </location>
</feature>
<feature type="transmembrane region" description="Helical" evidence="7">
    <location>
        <begin position="384"/>
        <end position="407"/>
    </location>
</feature>
<evidence type="ECO:0000313" key="8">
    <source>
        <dbReference type="EMBL" id="ATI42093.1"/>
    </source>
</evidence>
<gene>
    <name evidence="8" type="ORF">CBW24_08785</name>
</gene>
<feature type="transmembrane region" description="Helical" evidence="7">
    <location>
        <begin position="315"/>
        <end position="334"/>
    </location>
</feature>
<name>A0A291LZB7_9RHOB</name>
<dbReference type="PANTHER" id="PTHR23513:SF11">
    <property type="entry name" value="STAPHYLOFERRIN A TRANSPORTER"/>
    <property type="match status" value="1"/>
</dbReference>
<feature type="transmembrane region" description="Helical" evidence="7">
    <location>
        <begin position="36"/>
        <end position="55"/>
    </location>
</feature>
<protein>
    <submittedName>
        <fullName evidence="8">MFS transporter</fullName>
    </submittedName>
</protein>
<feature type="transmembrane region" description="Helical" evidence="7">
    <location>
        <begin position="75"/>
        <end position="96"/>
    </location>
</feature>
<feature type="transmembrane region" description="Helical" evidence="7">
    <location>
        <begin position="227"/>
        <end position="249"/>
    </location>
</feature>
<organism evidence="8 9">
    <name type="scientific">Pacificitalea manganoxidans</name>
    <dbReference type="NCBI Taxonomy" id="1411902"/>
    <lineage>
        <taxon>Bacteria</taxon>
        <taxon>Pseudomonadati</taxon>
        <taxon>Pseudomonadota</taxon>
        <taxon>Alphaproteobacteria</taxon>
        <taxon>Rhodobacterales</taxon>
        <taxon>Paracoccaceae</taxon>
        <taxon>Pacificitalea</taxon>
    </lineage>
</organism>
<dbReference type="SUPFAM" id="SSF103473">
    <property type="entry name" value="MFS general substrate transporter"/>
    <property type="match status" value="1"/>
</dbReference>
<comment type="subcellular location">
    <subcellularLocation>
        <location evidence="1">Cell membrane</location>
        <topology evidence="1">Multi-pass membrane protein</topology>
    </subcellularLocation>
</comment>
<keyword evidence="9" id="KW-1185">Reference proteome</keyword>
<keyword evidence="2" id="KW-0813">Transport</keyword>
<dbReference type="Gene3D" id="1.20.1250.20">
    <property type="entry name" value="MFS general substrate transporter like domains"/>
    <property type="match status" value="1"/>
</dbReference>
<dbReference type="GO" id="GO:0005886">
    <property type="term" value="C:plasma membrane"/>
    <property type="evidence" value="ECO:0007669"/>
    <property type="project" value="UniProtKB-SubCell"/>
</dbReference>
<proteinExistence type="predicted"/>
<reference evidence="8 9" key="1">
    <citation type="submission" date="2017-05" db="EMBL/GenBank/DDBJ databases">
        <title>Comparative genomic and metabolic analysis of manganese-oxidizing mechanisms in Celeribater manganoxidans DY25T: its adaption to the environment of polymetallic nodule.</title>
        <authorList>
            <person name="Wang X."/>
        </authorList>
    </citation>
    <scope>NUCLEOTIDE SEQUENCE [LARGE SCALE GENOMIC DNA]</scope>
    <source>
        <strain evidence="8 9">DY25</strain>
    </source>
</reference>
<dbReference type="RefSeq" id="WP_097373369.1">
    <property type="nucleotide sequence ID" value="NZ_CP021404.1"/>
</dbReference>
<feature type="transmembrane region" description="Helical" evidence="7">
    <location>
        <begin position="149"/>
        <end position="171"/>
    </location>
</feature>
<dbReference type="InterPro" id="IPR036259">
    <property type="entry name" value="MFS_trans_sf"/>
</dbReference>
<evidence type="ECO:0000256" key="3">
    <source>
        <dbReference type="ARBA" id="ARBA00022475"/>
    </source>
</evidence>
<evidence type="ECO:0000256" key="5">
    <source>
        <dbReference type="ARBA" id="ARBA00022989"/>
    </source>
</evidence>
<dbReference type="CDD" id="cd06173">
    <property type="entry name" value="MFS_MefA_like"/>
    <property type="match status" value="1"/>
</dbReference>
<dbReference type="OrthoDB" id="145388at2"/>
<accession>A0A291LZB7</accession>
<dbReference type="PANTHER" id="PTHR23513">
    <property type="entry name" value="INTEGRAL MEMBRANE EFFLUX PROTEIN-RELATED"/>
    <property type="match status" value="1"/>
</dbReference>
<feature type="transmembrane region" description="Helical" evidence="7">
    <location>
        <begin position="355"/>
        <end position="378"/>
    </location>
</feature>
<feature type="transmembrane region" description="Helical" evidence="7">
    <location>
        <begin position="177"/>
        <end position="194"/>
    </location>
</feature>
<evidence type="ECO:0000313" key="9">
    <source>
        <dbReference type="Proteomes" id="UP000219050"/>
    </source>
</evidence>
<evidence type="ECO:0000256" key="2">
    <source>
        <dbReference type="ARBA" id="ARBA00022448"/>
    </source>
</evidence>
<keyword evidence="4 7" id="KW-0812">Transmembrane</keyword>
<feature type="transmembrane region" description="Helical" evidence="7">
    <location>
        <begin position="7"/>
        <end position="30"/>
    </location>
</feature>
<dbReference type="KEGG" id="cmag:CBW24_08785"/>